<reference evidence="2 3" key="1">
    <citation type="submission" date="2010-03" db="EMBL/GenBank/DDBJ databases">
        <title>The genome sequence of Coprococcus catus GD/7.</title>
        <authorList>
            <consortium name="metaHIT consortium -- http://www.metahit.eu/"/>
            <person name="Pajon A."/>
            <person name="Turner K."/>
            <person name="Parkhill J."/>
            <person name="Duncan S."/>
            <person name="Flint H."/>
        </authorList>
    </citation>
    <scope>NUCLEOTIDE SEQUENCE [LARGE SCALE GENOMIC DNA]</scope>
    <source>
        <strain evidence="2 3">GD/7</strain>
    </source>
</reference>
<dbReference type="HOGENOM" id="CLU_1093145_0_0_9"/>
<reference evidence="2 3" key="2">
    <citation type="submission" date="2010-03" db="EMBL/GenBank/DDBJ databases">
        <authorList>
            <person name="Pajon A."/>
        </authorList>
    </citation>
    <scope>NUCLEOTIDE SEQUENCE [LARGE SCALE GENOMIC DNA]</scope>
    <source>
        <strain evidence="2 3">GD/7</strain>
    </source>
</reference>
<evidence type="ECO:0000313" key="3">
    <source>
        <dbReference type="Proteomes" id="UP000008798"/>
    </source>
</evidence>
<dbReference type="STRING" id="717962.CC1_21070"/>
<dbReference type="AlphaFoldDB" id="D4J8Z7"/>
<keyword evidence="1" id="KW-1133">Transmembrane helix</keyword>
<evidence type="ECO:0000313" key="2">
    <source>
        <dbReference type="EMBL" id="CBK80818.1"/>
    </source>
</evidence>
<protein>
    <submittedName>
        <fullName evidence="2">Uncharacterized protein</fullName>
    </submittedName>
</protein>
<dbReference type="EMBL" id="FP929038">
    <property type="protein sequence ID" value="CBK80818.1"/>
    <property type="molecule type" value="Genomic_DNA"/>
</dbReference>
<dbReference type="RefSeq" id="WP_015514386.1">
    <property type="nucleotide sequence ID" value="NC_021009.1"/>
</dbReference>
<feature type="transmembrane region" description="Helical" evidence="1">
    <location>
        <begin position="212"/>
        <end position="232"/>
    </location>
</feature>
<feature type="transmembrane region" description="Helical" evidence="1">
    <location>
        <begin position="6"/>
        <end position="26"/>
    </location>
</feature>
<evidence type="ECO:0000256" key="1">
    <source>
        <dbReference type="SAM" id="Phobius"/>
    </source>
</evidence>
<sequence length="238" mass="27877">MEITKREILASISIIVIMILFGILISTKISEYQMDKNEIYNKAVKIEDQNMFQYGMNTNIGNAFVYGILEAVDTVTYPEIDGKYMYISKVEEHYNRHTRTYTTKDSKGHTQTNTQTYWSWDYAGEENLKCKEISFCGIAFSSNKIKLPDYSYIDTINDSGFVRHKYYGVSTKYEGTIFTELKYKTISDDSPFYDGFTIEKTVDYLESGMPIILFWIVWIILSVIVVFGFYYLDNRWLE</sequence>
<name>D4J8Z7_9FIRM</name>
<dbReference type="Proteomes" id="UP000008798">
    <property type="component" value="Chromosome"/>
</dbReference>
<proteinExistence type="predicted"/>
<keyword evidence="1" id="KW-0472">Membrane</keyword>
<dbReference type="KEGG" id="cct:CC1_21070"/>
<dbReference type="PATRIC" id="fig|717962.3.peg.2000"/>
<organism evidence="2 3">
    <name type="scientific">Coprococcus catus GD/7</name>
    <dbReference type="NCBI Taxonomy" id="717962"/>
    <lineage>
        <taxon>Bacteria</taxon>
        <taxon>Bacillati</taxon>
        <taxon>Bacillota</taxon>
        <taxon>Clostridia</taxon>
        <taxon>Lachnospirales</taxon>
        <taxon>Lachnospiraceae</taxon>
        <taxon>Coprococcus</taxon>
    </lineage>
</organism>
<gene>
    <name evidence="2" type="ORF">CC1_21070</name>
</gene>
<accession>D4J8Z7</accession>
<keyword evidence="1" id="KW-0812">Transmembrane</keyword>